<name>C6M7X8_NEISI</name>
<evidence type="ECO:0000313" key="2">
    <source>
        <dbReference type="Proteomes" id="UP000005365"/>
    </source>
</evidence>
<protein>
    <submittedName>
        <fullName evidence="1">Uncharacterized protein</fullName>
    </submittedName>
</protein>
<reference evidence="1" key="1">
    <citation type="submission" date="2009-07" db="EMBL/GenBank/DDBJ databases">
        <authorList>
            <person name="Weinstock G."/>
            <person name="Sodergren E."/>
            <person name="Clifton S."/>
            <person name="Fulton L."/>
            <person name="Fulton B."/>
            <person name="Courtney L."/>
            <person name="Fronick C."/>
            <person name="Harrison M."/>
            <person name="Strong C."/>
            <person name="Farmer C."/>
            <person name="Delahaunty K."/>
            <person name="Markovic C."/>
            <person name="Hall O."/>
            <person name="Minx P."/>
            <person name="Tomlinson C."/>
            <person name="Mitreva M."/>
            <person name="Nelson J."/>
            <person name="Hou S."/>
            <person name="Wollam A."/>
            <person name="Pepin K.H."/>
            <person name="Johnson M."/>
            <person name="Bhonagiri V."/>
            <person name="Nash W.E."/>
            <person name="Warren W."/>
            <person name="Chinwalla A."/>
            <person name="Mardis E.R."/>
            <person name="Wilson R.K."/>
        </authorList>
    </citation>
    <scope>NUCLEOTIDE SEQUENCE [LARGE SCALE GENOMIC DNA]</scope>
    <source>
        <strain evidence="1">ATCC 29256</strain>
    </source>
</reference>
<organism evidence="1 2">
    <name type="scientific">Neisseria sicca ATCC 29256</name>
    <dbReference type="NCBI Taxonomy" id="547045"/>
    <lineage>
        <taxon>Bacteria</taxon>
        <taxon>Pseudomonadati</taxon>
        <taxon>Pseudomonadota</taxon>
        <taxon>Betaproteobacteria</taxon>
        <taxon>Neisseriales</taxon>
        <taxon>Neisseriaceae</taxon>
        <taxon>Neisseria</taxon>
    </lineage>
</organism>
<sequence length="52" mass="6112">MQWHCTLKTVSFQPILFDIRQADIFFQARNRAALPTSCCPSQCRFKKNKHAQ</sequence>
<dbReference type="Proteomes" id="UP000005365">
    <property type="component" value="Unassembled WGS sequence"/>
</dbReference>
<comment type="caution">
    <text evidence="1">The sequence shown here is derived from an EMBL/GenBank/DDBJ whole genome shotgun (WGS) entry which is preliminary data.</text>
</comment>
<proteinExistence type="predicted"/>
<dbReference type="EMBL" id="ACKO02000018">
    <property type="protein sequence ID" value="EET43554.1"/>
    <property type="molecule type" value="Genomic_DNA"/>
</dbReference>
<gene>
    <name evidence="1" type="ORF">NEISICOT_02642</name>
</gene>
<keyword evidence="2" id="KW-1185">Reference proteome</keyword>
<dbReference type="AlphaFoldDB" id="C6M7X8"/>
<accession>C6M7X8</accession>
<evidence type="ECO:0000313" key="1">
    <source>
        <dbReference type="EMBL" id="EET43554.1"/>
    </source>
</evidence>